<evidence type="ECO:0000313" key="1">
    <source>
        <dbReference type="EMBL" id="KAF5776629.1"/>
    </source>
</evidence>
<comment type="caution">
    <text evidence="1">The sequence shown here is derived from an EMBL/GenBank/DDBJ whole genome shotgun (WGS) entry which is preliminary data.</text>
</comment>
<dbReference type="AlphaFoldDB" id="A0A9K3EQD7"/>
<proteinExistence type="predicted"/>
<sequence length="57" mass="6478">MFSFFLHLQTPCTHGGLTDRSKAKYVGRLTGQKCWLSKGVNEVMSWSNKFLVSLLLD</sequence>
<accession>A0A9K3EQD7</accession>
<dbReference type="EMBL" id="MNCJ02000327">
    <property type="protein sequence ID" value="KAF5776629.1"/>
    <property type="molecule type" value="Genomic_DNA"/>
</dbReference>
<evidence type="ECO:0000313" key="2">
    <source>
        <dbReference type="Proteomes" id="UP000215914"/>
    </source>
</evidence>
<name>A0A9K3EQD7_HELAN</name>
<organism evidence="1 2">
    <name type="scientific">Helianthus annuus</name>
    <name type="common">Common sunflower</name>
    <dbReference type="NCBI Taxonomy" id="4232"/>
    <lineage>
        <taxon>Eukaryota</taxon>
        <taxon>Viridiplantae</taxon>
        <taxon>Streptophyta</taxon>
        <taxon>Embryophyta</taxon>
        <taxon>Tracheophyta</taxon>
        <taxon>Spermatophyta</taxon>
        <taxon>Magnoliopsida</taxon>
        <taxon>eudicotyledons</taxon>
        <taxon>Gunneridae</taxon>
        <taxon>Pentapetalae</taxon>
        <taxon>asterids</taxon>
        <taxon>campanulids</taxon>
        <taxon>Asterales</taxon>
        <taxon>Asteraceae</taxon>
        <taxon>Asteroideae</taxon>
        <taxon>Heliantheae alliance</taxon>
        <taxon>Heliantheae</taxon>
        <taxon>Helianthus</taxon>
    </lineage>
</organism>
<dbReference type="Gramene" id="mRNA:HanXRQr2_Chr12g0526361">
    <property type="protein sequence ID" value="CDS:HanXRQr2_Chr12g0526361.1"/>
    <property type="gene ID" value="HanXRQr2_Chr12g0526361"/>
</dbReference>
<gene>
    <name evidence="1" type="ORF">HanXRQr2_Chr12g0526361</name>
</gene>
<reference evidence="1" key="1">
    <citation type="journal article" date="2017" name="Nature">
        <title>The sunflower genome provides insights into oil metabolism, flowering and Asterid evolution.</title>
        <authorList>
            <person name="Badouin H."/>
            <person name="Gouzy J."/>
            <person name="Grassa C.J."/>
            <person name="Murat F."/>
            <person name="Staton S.E."/>
            <person name="Cottret L."/>
            <person name="Lelandais-Briere C."/>
            <person name="Owens G.L."/>
            <person name="Carrere S."/>
            <person name="Mayjonade B."/>
            <person name="Legrand L."/>
            <person name="Gill N."/>
            <person name="Kane N.C."/>
            <person name="Bowers J.E."/>
            <person name="Hubner S."/>
            <person name="Bellec A."/>
            <person name="Berard A."/>
            <person name="Berges H."/>
            <person name="Blanchet N."/>
            <person name="Boniface M.C."/>
            <person name="Brunel D."/>
            <person name="Catrice O."/>
            <person name="Chaidir N."/>
            <person name="Claudel C."/>
            <person name="Donnadieu C."/>
            <person name="Faraut T."/>
            <person name="Fievet G."/>
            <person name="Helmstetter N."/>
            <person name="King M."/>
            <person name="Knapp S.J."/>
            <person name="Lai Z."/>
            <person name="Le Paslier M.C."/>
            <person name="Lippi Y."/>
            <person name="Lorenzon L."/>
            <person name="Mandel J.R."/>
            <person name="Marage G."/>
            <person name="Marchand G."/>
            <person name="Marquand E."/>
            <person name="Bret-Mestries E."/>
            <person name="Morien E."/>
            <person name="Nambeesan S."/>
            <person name="Nguyen T."/>
            <person name="Pegot-Espagnet P."/>
            <person name="Pouilly N."/>
            <person name="Raftis F."/>
            <person name="Sallet E."/>
            <person name="Schiex T."/>
            <person name="Thomas J."/>
            <person name="Vandecasteele C."/>
            <person name="Vares D."/>
            <person name="Vear F."/>
            <person name="Vautrin S."/>
            <person name="Crespi M."/>
            <person name="Mangin B."/>
            <person name="Burke J.M."/>
            <person name="Salse J."/>
            <person name="Munos S."/>
            <person name="Vincourt P."/>
            <person name="Rieseberg L.H."/>
            <person name="Langlade N.B."/>
        </authorList>
    </citation>
    <scope>NUCLEOTIDE SEQUENCE</scope>
    <source>
        <tissue evidence="1">Leaves</tissue>
    </source>
</reference>
<dbReference type="Proteomes" id="UP000215914">
    <property type="component" value="Unassembled WGS sequence"/>
</dbReference>
<reference evidence="1" key="2">
    <citation type="submission" date="2020-06" db="EMBL/GenBank/DDBJ databases">
        <title>Helianthus annuus Genome sequencing and assembly Release 2.</title>
        <authorList>
            <person name="Gouzy J."/>
            <person name="Langlade N."/>
            <person name="Munos S."/>
        </authorList>
    </citation>
    <scope>NUCLEOTIDE SEQUENCE</scope>
    <source>
        <tissue evidence="1">Leaves</tissue>
    </source>
</reference>
<keyword evidence="2" id="KW-1185">Reference proteome</keyword>
<protein>
    <submittedName>
        <fullName evidence="1">Uncharacterized protein</fullName>
    </submittedName>
</protein>